<dbReference type="KEGG" id="psa:PST_1886"/>
<dbReference type="Gene3D" id="3.30.300.20">
    <property type="match status" value="1"/>
</dbReference>
<accession>A4VKQ9</accession>
<protein>
    <submittedName>
        <fullName evidence="1">Predicted redox protein, regulator of disulfide bond formation</fullName>
    </submittedName>
</protein>
<dbReference type="eggNOG" id="COG1765">
    <property type="taxonomic scope" value="Bacteria"/>
</dbReference>
<proteinExistence type="predicted"/>
<gene>
    <name evidence="1" type="ordered locus">PST_1886</name>
</gene>
<dbReference type="InterPro" id="IPR036102">
    <property type="entry name" value="OsmC/Ohrsf"/>
</dbReference>
<dbReference type="InterPro" id="IPR003718">
    <property type="entry name" value="OsmC/Ohr_fam"/>
</dbReference>
<sequence length="192" mass="21031">MRGHEPASRIPPTVFDQNQRGLPAALLISGQIDAIRRIVVRISKGTQRMAMKTISARGQMNAGMAIEVECGNHRLIMDQPRNAAGQDLGPTPLEAILAAVAGCFGTIGRFIAHQQKIELRGMRFEVEADYDPSGLLGRDPSMRPGFQELRVKVEIDADLDRAGKQALLELIEKRCPVADNLTHGTRLVSMLL</sequence>
<dbReference type="AlphaFoldDB" id="A4VKQ9"/>
<evidence type="ECO:0000313" key="2">
    <source>
        <dbReference type="Proteomes" id="UP000000233"/>
    </source>
</evidence>
<dbReference type="InterPro" id="IPR015946">
    <property type="entry name" value="KH_dom-like_a/b"/>
</dbReference>
<dbReference type="PANTHER" id="PTHR35368">
    <property type="entry name" value="HYDROPEROXIDE REDUCTASE"/>
    <property type="match status" value="1"/>
</dbReference>
<dbReference type="PANTHER" id="PTHR35368:SF1">
    <property type="entry name" value="HYDROPEROXIDE REDUCTASE"/>
    <property type="match status" value="1"/>
</dbReference>
<reference evidence="1 2" key="1">
    <citation type="journal article" date="2008" name="Proc. Natl. Acad. Sci. U.S.A.">
        <title>Nitrogen fixation island and rhizosphere competence traits in the genome of root-associated Pseudomonas stutzeri A1501.</title>
        <authorList>
            <person name="Yan Y."/>
            <person name="Yang J."/>
            <person name="Dou Y."/>
            <person name="Chen M."/>
            <person name="Ping S."/>
            <person name="Peng J."/>
            <person name="Lu W."/>
            <person name="Zhang W."/>
            <person name="Yao Z."/>
            <person name="Li H."/>
            <person name="Liu W."/>
            <person name="He S."/>
            <person name="Geng L."/>
            <person name="Zhang X."/>
            <person name="Yang F."/>
            <person name="Yu H."/>
            <person name="Zhan Y."/>
            <person name="Li D."/>
            <person name="Lin Z."/>
            <person name="Wang Y."/>
            <person name="Elmerich C."/>
            <person name="Lin M."/>
            <person name="Jin Q."/>
        </authorList>
    </citation>
    <scope>NUCLEOTIDE SEQUENCE [LARGE SCALE GENOMIC DNA]</scope>
    <source>
        <strain evidence="1 2">A1501</strain>
    </source>
</reference>
<dbReference type="Pfam" id="PF02566">
    <property type="entry name" value="OsmC"/>
    <property type="match status" value="1"/>
</dbReference>
<dbReference type="Proteomes" id="UP000000233">
    <property type="component" value="Chromosome"/>
</dbReference>
<dbReference type="HOGENOM" id="CLU_100275_2_1_6"/>
<dbReference type="InterPro" id="IPR052924">
    <property type="entry name" value="OsmC/Ohr_hydroprdx_reductase"/>
</dbReference>
<evidence type="ECO:0000313" key="1">
    <source>
        <dbReference type="EMBL" id="ABP79560.1"/>
    </source>
</evidence>
<keyword evidence="2" id="KW-1185">Reference proteome</keyword>
<dbReference type="SUPFAM" id="SSF82784">
    <property type="entry name" value="OsmC-like"/>
    <property type="match status" value="1"/>
</dbReference>
<dbReference type="EMBL" id="CP000304">
    <property type="protein sequence ID" value="ABP79560.1"/>
    <property type="molecule type" value="Genomic_DNA"/>
</dbReference>
<organism evidence="1 2">
    <name type="scientific">Stutzerimonas stutzeri (strain A1501)</name>
    <name type="common">Pseudomonas stutzeri</name>
    <dbReference type="NCBI Taxonomy" id="379731"/>
    <lineage>
        <taxon>Bacteria</taxon>
        <taxon>Pseudomonadati</taxon>
        <taxon>Pseudomonadota</taxon>
        <taxon>Gammaproteobacteria</taxon>
        <taxon>Pseudomonadales</taxon>
        <taxon>Pseudomonadaceae</taxon>
        <taxon>Stutzerimonas</taxon>
    </lineage>
</organism>
<name>A4VKQ9_STUS1</name>